<name>A0AAV2T7S7_CALDB</name>
<dbReference type="SUPFAM" id="SSF81665">
    <property type="entry name" value="Calcium ATPase, transmembrane domain M"/>
    <property type="match status" value="1"/>
</dbReference>
<evidence type="ECO:0000256" key="4">
    <source>
        <dbReference type="ARBA" id="ARBA00022741"/>
    </source>
</evidence>
<evidence type="ECO:0000256" key="1">
    <source>
        <dbReference type="ARBA" id="ARBA00004141"/>
    </source>
</evidence>
<feature type="transmembrane region" description="Helical" evidence="10">
    <location>
        <begin position="871"/>
        <end position="892"/>
    </location>
</feature>
<feature type="region of interest" description="Disordered" evidence="9">
    <location>
        <begin position="178"/>
        <end position="201"/>
    </location>
</feature>
<dbReference type="PANTHER" id="PTHR42861">
    <property type="entry name" value="CALCIUM-TRANSPORTING ATPASE"/>
    <property type="match status" value="1"/>
</dbReference>
<evidence type="ECO:0000259" key="11">
    <source>
        <dbReference type="SMART" id="SM00831"/>
    </source>
</evidence>
<dbReference type="SUPFAM" id="SSF81653">
    <property type="entry name" value="Calcium ATPase, transduction domain A"/>
    <property type="match status" value="1"/>
</dbReference>
<dbReference type="InterPro" id="IPR044492">
    <property type="entry name" value="P_typ_ATPase_HD_dom"/>
</dbReference>
<feature type="transmembrane region" description="Helical" evidence="10">
    <location>
        <begin position="940"/>
        <end position="957"/>
    </location>
</feature>
<comment type="subcellular location">
    <subcellularLocation>
        <location evidence="1">Membrane</location>
        <topology evidence="1">Multi-pass membrane protein</topology>
    </subcellularLocation>
</comment>
<dbReference type="InterPro" id="IPR023299">
    <property type="entry name" value="ATPase_P-typ_cyto_dom_N"/>
</dbReference>
<keyword evidence="6" id="KW-1278">Translocase</keyword>
<dbReference type="Gene3D" id="1.20.1110.10">
    <property type="entry name" value="Calcium-transporting ATPase, transmembrane domain"/>
    <property type="match status" value="2"/>
</dbReference>
<dbReference type="SFLD" id="SFLDS00003">
    <property type="entry name" value="Haloacid_Dehalogenase"/>
    <property type="match status" value="1"/>
</dbReference>
<evidence type="ECO:0000256" key="7">
    <source>
        <dbReference type="ARBA" id="ARBA00022989"/>
    </source>
</evidence>
<reference evidence="12" key="1">
    <citation type="submission" date="2024-06" db="EMBL/GenBank/DDBJ databases">
        <authorList>
            <person name="Liu X."/>
            <person name="Lenzi L."/>
            <person name="Haldenby T S."/>
            <person name="Uol C."/>
        </authorList>
    </citation>
    <scope>NUCLEOTIDE SEQUENCE</scope>
</reference>
<keyword evidence="4" id="KW-0547">Nucleotide-binding</keyword>
<keyword evidence="8 10" id="KW-0472">Membrane</keyword>
<dbReference type="Pfam" id="PF00122">
    <property type="entry name" value="E1-E2_ATPase"/>
    <property type="match status" value="1"/>
</dbReference>
<dbReference type="Pfam" id="PF13246">
    <property type="entry name" value="Cation_ATPase"/>
    <property type="match status" value="1"/>
</dbReference>
<evidence type="ECO:0000256" key="3">
    <source>
        <dbReference type="ARBA" id="ARBA00022692"/>
    </source>
</evidence>
<evidence type="ECO:0000313" key="12">
    <source>
        <dbReference type="EMBL" id="CAL5132468.1"/>
    </source>
</evidence>
<feature type="domain" description="Cation-transporting P-type ATPase N-terminal" evidence="11">
    <location>
        <begin position="13"/>
        <end position="87"/>
    </location>
</feature>
<dbReference type="InterPro" id="IPR001757">
    <property type="entry name" value="P_typ_ATPase"/>
</dbReference>
<keyword evidence="5" id="KW-0067">ATP-binding</keyword>
<evidence type="ECO:0000256" key="9">
    <source>
        <dbReference type="SAM" id="MobiDB-lite"/>
    </source>
</evidence>
<dbReference type="InterPro" id="IPR006068">
    <property type="entry name" value="ATPase_P-typ_cation-transptr_C"/>
</dbReference>
<evidence type="ECO:0000313" key="13">
    <source>
        <dbReference type="Proteomes" id="UP001497525"/>
    </source>
</evidence>
<sequence>MISEMDYHINARKAAFISSDEIALRLQVDTNTGLDQSEAERRQAAIGSNDLKHPPPDPLYIKYLEQFKEPMILLLLISAAVSLVMKQIDDTVSITMAVIIVVTVAFIQNYRSEKALESLKKLMPPKCCCLRNGRLFNFLASQLVPGDIVFLSTGDRVPADLRLFEAVDLQVDESSLTGETESVTKTSKVLPRHPPSPLSKSNAENGLSLNCIVEDGNVGDCKISFPTHAVSPPVASGEKDTAALDRLRGCHDLINIAFMGTLVRCGTAKGIVIATGEHSEFGAVFRMMQSEEAPRTPLQQSMDRLGKQLSFFSLLIIGSIVVVGLFQGRRFMELLNVGVSLAVAAIPEGLPIVVTVTLAIGQMRMASRNAIVRRLPAVETLGCVNVICADKTGTMTKNEMTVSQLVSSGLERYTVPTQLAADTEFDPTLKMNSSTLSNHCDYMYSPHLLSPCTRSHSTNELVTTSRCPPNFQRMVEIGCLCNNAVIQDGVLHGQPTEGALLRLANQLQVPDPRPLYTRLHEWPFTSESKTMMVCCTRNGHLADVDRLYFAKGAVDRILSRCAYICQPLSVVVSDDSCSPSSVKSNDSLPESISSPYILKPEHVSTILSEAAILGSLGLRVLALAEGTHVDQLTFHGLVGLLDPPRPGVDKCVRTFLESGVRVLMITGDSVETAKAIGSRLSLYRPGDFCLSGEELDQLSASDLKTRVRNVTIFYRSGPRHKCKIVKALQQSGMIVAMTGDGVNDAVALKSSNIGISMGLTGTDVCREASDIVLLDDNFATILAAMEEGKAIFHNIRNFLGFQLSTSIAALSLVAFATMLSLPTPLNAMQILFINILMDGPPAQSLGVEPPDENVTRQPPRRSQDPILDGRLIMNVLVTATCIVSGTLFTFYWELSDNHVTPRDTTMTFTCFVLFDMFSALSFRSQTKSIFSLGLTTNRMFLLAVGLSLLGLSFVVYFPPLQVVFQTESLHPHDILLLICLSSSVFFISEIRKCVSRKKLSAFKRWLLQKSTTAGRIHMKDGNSMV</sequence>
<dbReference type="NCBIfam" id="TIGR01494">
    <property type="entry name" value="ATPase_P-type"/>
    <property type="match status" value="3"/>
</dbReference>
<dbReference type="SUPFAM" id="SSF81660">
    <property type="entry name" value="Metal cation-transporting ATPase, ATP-binding domain N"/>
    <property type="match status" value="1"/>
</dbReference>
<dbReference type="InterPro" id="IPR036412">
    <property type="entry name" value="HAD-like_sf"/>
</dbReference>
<dbReference type="InterPro" id="IPR018303">
    <property type="entry name" value="ATPase_P-typ_P_site"/>
</dbReference>
<gene>
    <name evidence="12" type="ORF">CDAUBV1_LOCUS5292</name>
</gene>
<feature type="transmembrane region" description="Helical" evidence="10">
    <location>
        <begin position="334"/>
        <end position="360"/>
    </location>
</feature>
<evidence type="ECO:0000256" key="2">
    <source>
        <dbReference type="ARBA" id="ARBA00012790"/>
    </source>
</evidence>
<proteinExistence type="predicted"/>
<evidence type="ECO:0000256" key="5">
    <source>
        <dbReference type="ARBA" id="ARBA00022840"/>
    </source>
</evidence>
<accession>A0AAV2T7S7</accession>
<dbReference type="GO" id="GO:0016887">
    <property type="term" value="F:ATP hydrolysis activity"/>
    <property type="evidence" value="ECO:0007669"/>
    <property type="project" value="InterPro"/>
</dbReference>
<dbReference type="GO" id="GO:0005388">
    <property type="term" value="F:P-type calcium transporter activity"/>
    <property type="evidence" value="ECO:0007669"/>
    <property type="project" value="UniProtKB-EC"/>
</dbReference>
<feature type="transmembrane region" description="Helical" evidence="10">
    <location>
        <begin position="309"/>
        <end position="328"/>
    </location>
</feature>
<dbReference type="SMART" id="SM00831">
    <property type="entry name" value="Cation_ATPase_N"/>
    <property type="match status" value="1"/>
</dbReference>
<dbReference type="SUPFAM" id="SSF56784">
    <property type="entry name" value="HAD-like"/>
    <property type="match status" value="1"/>
</dbReference>
<dbReference type="InterPro" id="IPR008250">
    <property type="entry name" value="ATPase_P-typ_transduc_dom_A_sf"/>
</dbReference>
<dbReference type="Gene3D" id="3.40.1110.10">
    <property type="entry name" value="Calcium-transporting ATPase, cytoplasmic domain N"/>
    <property type="match status" value="1"/>
</dbReference>
<protein>
    <recommendedName>
        <fullName evidence="2">P-type Ca(2+) transporter</fullName>
        <ecNumber evidence="2">7.2.2.10</ecNumber>
    </recommendedName>
</protein>
<evidence type="ECO:0000256" key="8">
    <source>
        <dbReference type="ARBA" id="ARBA00023136"/>
    </source>
</evidence>
<dbReference type="Pfam" id="PF00702">
    <property type="entry name" value="Hydrolase"/>
    <property type="match status" value="1"/>
</dbReference>
<feature type="compositionally biased region" description="Polar residues" evidence="9">
    <location>
        <begin position="178"/>
        <end position="187"/>
    </location>
</feature>
<feature type="transmembrane region" description="Helical" evidence="10">
    <location>
        <begin position="904"/>
        <end position="920"/>
    </location>
</feature>
<comment type="caution">
    <text evidence="12">The sequence shown here is derived from an EMBL/GenBank/DDBJ whole genome shotgun (WGS) entry which is preliminary data.</text>
</comment>
<dbReference type="InterPro" id="IPR023298">
    <property type="entry name" value="ATPase_P-typ_TM_dom_sf"/>
</dbReference>
<dbReference type="InterPro" id="IPR023214">
    <property type="entry name" value="HAD_sf"/>
</dbReference>
<dbReference type="InterPro" id="IPR059000">
    <property type="entry name" value="ATPase_P-type_domA"/>
</dbReference>
<dbReference type="GO" id="GO:0016020">
    <property type="term" value="C:membrane"/>
    <property type="evidence" value="ECO:0007669"/>
    <property type="project" value="UniProtKB-SubCell"/>
</dbReference>
<dbReference type="SFLD" id="SFLDG00002">
    <property type="entry name" value="C1.7:_P-type_atpase_like"/>
    <property type="match status" value="1"/>
</dbReference>
<dbReference type="PRINTS" id="PR00119">
    <property type="entry name" value="CATATPASE"/>
</dbReference>
<dbReference type="Pfam" id="PF00689">
    <property type="entry name" value="Cation_ATPase_C"/>
    <property type="match status" value="1"/>
</dbReference>
<dbReference type="PRINTS" id="PR00120">
    <property type="entry name" value="HATPASE"/>
</dbReference>
<dbReference type="PROSITE" id="PS00154">
    <property type="entry name" value="ATPASE_E1_E2"/>
    <property type="match status" value="1"/>
</dbReference>
<dbReference type="AlphaFoldDB" id="A0AAV2T7S7"/>
<dbReference type="Gene3D" id="3.40.50.1000">
    <property type="entry name" value="HAD superfamily/HAD-like"/>
    <property type="match status" value="1"/>
</dbReference>
<evidence type="ECO:0000256" key="10">
    <source>
        <dbReference type="SAM" id="Phobius"/>
    </source>
</evidence>
<dbReference type="EC" id="7.2.2.10" evidence="2"/>
<dbReference type="SFLD" id="SFLDF00027">
    <property type="entry name" value="p-type_atpase"/>
    <property type="match status" value="1"/>
</dbReference>
<dbReference type="Gene3D" id="2.70.150.10">
    <property type="entry name" value="Calcium-transporting ATPase, cytoplasmic transduction domain A"/>
    <property type="match status" value="2"/>
</dbReference>
<organism evidence="12 13">
    <name type="scientific">Calicophoron daubneyi</name>
    <name type="common">Rumen fluke</name>
    <name type="synonym">Paramphistomum daubneyi</name>
    <dbReference type="NCBI Taxonomy" id="300641"/>
    <lineage>
        <taxon>Eukaryota</taxon>
        <taxon>Metazoa</taxon>
        <taxon>Spiralia</taxon>
        <taxon>Lophotrochozoa</taxon>
        <taxon>Platyhelminthes</taxon>
        <taxon>Trematoda</taxon>
        <taxon>Digenea</taxon>
        <taxon>Plagiorchiida</taxon>
        <taxon>Pronocephalata</taxon>
        <taxon>Paramphistomoidea</taxon>
        <taxon>Paramphistomidae</taxon>
        <taxon>Calicophoron</taxon>
    </lineage>
</organism>
<feature type="transmembrane region" description="Helical" evidence="10">
    <location>
        <begin position="969"/>
        <end position="988"/>
    </location>
</feature>
<dbReference type="GO" id="GO:0005524">
    <property type="term" value="F:ATP binding"/>
    <property type="evidence" value="ECO:0007669"/>
    <property type="project" value="UniProtKB-KW"/>
</dbReference>
<keyword evidence="7 10" id="KW-1133">Transmembrane helix</keyword>
<keyword evidence="3 10" id="KW-0812">Transmembrane</keyword>
<dbReference type="Pfam" id="PF00690">
    <property type="entry name" value="Cation_ATPase_N"/>
    <property type="match status" value="1"/>
</dbReference>
<dbReference type="InterPro" id="IPR004014">
    <property type="entry name" value="ATPase_P-typ_cation-transptr_N"/>
</dbReference>
<dbReference type="Proteomes" id="UP001497525">
    <property type="component" value="Unassembled WGS sequence"/>
</dbReference>
<evidence type="ECO:0000256" key="6">
    <source>
        <dbReference type="ARBA" id="ARBA00022967"/>
    </source>
</evidence>
<dbReference type="EMBL" id="CAXLJL010000123">
    <property type="protein sequence ID" value="CAL5132468.1"/>
    <property type="molecule type" value="Genomic_DNA"/>
</dbReference>